<proteinExistence type="predicted"/>
<feature type="region of interest" description="Disordered" evidence="1">
    <location>
        <begin position="493"/>
        <end position="515"/>
    </location>
</feature>
<evidence type="ECO:0000313" key="3">
    <source>
        <dbReference type="Proteomes" id="UP000734854"/>
    </source>
</evidence>
<reference evidence="2 3" key="1">
    <citation type="submission" date="2020-08" db="EMBL/GenBank/DDBJ databases">
        <title>Plant Genome Project.</title>
        <authorList>
            <person name="Zhang R.-G."/>
        </authorList>
    </citation>
    <scope>NUCLEOTIDE SEQUENCE [LARGE SCALE GENOMIC DNA]</scope>
    <source>
        <tissue evidence="2">Rhizome</tissue>
    </source>
</reference>
<dbReference type="EMBL" id="JACMSC010000019">
    <property type="protein sequence ID" value="KAG6473556.1"/>
    <property type="molecule type" value="Genomic_DNA"/>
</dbReference>
<dbReference type="Pfam" id="PF01107">
    <property type="entry name" value="MP"/>
    <property type="match status" value="1"/>
</dbReference>
<feature type="region of interest" description="Disordered" evidence="1">
    <location>
        <begin position="440"/>
        <end position="465"/>
    </location>
</feature>
<organism evidence="2 3">
    <name type="scientific">Zingiber officinale</name>
    <name type="common">Ginger</name>
    <name type="synonym">Amomum zingiber</name>
    <dbReference type="NCBI Taxonomy" id="94328"/>
    <lineage>
        <taxon>Eukaryota</taxon>
        <taxon>Viridiplantae</taxon>
        <taxon>Streptophyta</taxon>
        <taxon>Embryophyta</taxon>
        <taxon>Tracheophyta</taxon>
        <taxon>Spermatophyta</taxon>
        <taxon>Magnoliopsida</taxon>
        <taxon>Liliopsida</taxon>
        <taxon>Zingiberales</taxon>
        <taxon>Zingiberaceae</taxon>
        <taxon>Zingiber</taxon>
    </lineage>
</organism>
<comment type="caution">
    <text evidence="2">The sequence shown here is derived from an EMBL/GenBank/DDBJ whole genome shotgun (WGS) entry which is preliminary data.</text>
</comment>
<accession>A0A8J5CFS0</accession>
<sequence>MATRNRPTITEVSEPVTSSQEYQIRSYRRMTRLRYEAQRRLHGSRNGTRTLESQLNPEAELELSQRRRASLVPVETLYSINWSEPQHRVYQHYSETRILVTGGQQNLPLINQESYTILRQEGMQLIHLGLVMIRVHALHRRNAGVNALIVLRDTRWKDDRSIIGTMEEDLSGGAQLVYIAPNMLISVEDFFQHIELAIQTHGHEDWNMAESNLLITRGLIGRLTNTSHAGFRYNVQNIADYLANTGIHAVAATPRTIIELQGMRWTLQPSTVSQIRIPQEVRTTTLLDGSISLSFQAYQPVRNPQPRRMSNFDIGEIRNKGEEEFAEAISEYALLLFHEEYDFPDTNDRWDILGEPSGKYNYYVNYATPPIVPFIPPTKPSWEDEDEDDNETVFPSIWEDTPWEEDPDFDPNELPTNVEDEEEDLSSYFLGFSNLETDYPINSPSSVLPEDNNQQQPPYWDDTDTDSKEYWQQVEQIEEQFYTTLTNSLPRRMNTLSVHEDKSSTEEGEPNDWLP</sequence>
<gene>
    <name evidence="2" type="ORF">ZIOFF_067473</name>
</gene>
<evidence type="ECO:0008006" key="4">
    <source>
        <dbReference type="Google" id="ProtNLM"/>
    </source>
</evidence>
<evidence type="ECO:0000256" key="1">
    <source>
        <dbReference type="SAM" id="MobiDB-lite"/>
    </source>
</evidence>
<protein>
    <recommendedName>
        <fullName evidence="4">Polyprotein</fullName>
    </recommendedName>
</protein>
<evidence type="ECO:0000313" key="2">
    <source>
        <dbReference type="EMBL" id="KAG6473556.1"/>
    </source>
</evidence>
<dbReference type="Proteomes" id="UP000734854">
    <property type="component" value="Unassembled WGS sequence"/>
</dbReference>
<feature type="compositionally biased region" description="Polar residues" evidence="1">
    <location>
        <begin position="440"/>
        <end position="457"/>
    </location>
</feature>
<keyword evidence="3" id="KW-1185">Reference proteome</keyword>
<feature type="compositionally biased region" description="Acidic residues" evidence="1">
    <location>
        <begin position="506"/>
        <end position="515"/>
    </location>
</feature>
<dbReference type="InterPro" id="IPR028919">
    <property type="entry name" value="Viral_movement"/>
</dbReference>
<dbReference type="AlphaFoldDB" id="A0A8J5CFS0"/>
<name>A0A8J5CFS0_ZINOF</name>